<dbReference type="InterPro" id="IPR036390">
    <property type="entry name" value="WH_DNA-bd_sf"/>
</dbReference>
<evidence type="ECO:0000256" key="1">
    <source>
        <dbReference type="ARBA" id="ARBA00023015"/>
    </source>
</evidence>
<feature type="domain" description="HTH gntR-type" evidence="4">
    <location>
        <begin position="4"/>
        <end position="71"/>
    </location>
</feature>
<dbReference type="Proteomes" id="UP001549313">
    <property type="component" value="Unassembled WGS sequence"/>
</dbReference>
<proteinExistence type="predicted"/>
<dbReference type="PANTHER" id="PTHR43537">
    <property type="entry name" value="TRANSCRIPTIONAL REGULATOR, GNTR FAMILY"/>
    <property type="match status" value="1"/>
</dbReference>
<keyword evidence="1" id="KW-0805">Transcription regulation</keyword>
<dbReference type="GO" id="GO:0003677">
    <property type="term" value="F:DNA binding"/>
    <property type="evidence" value="ECO:0007669"/>
    <property type="project" value="UniProtKB-KW"/>
</dbReference>
<reference evidence="5 6" key="1">
    <citation type="submission" date="2024-06" db="EMBL/GenBank/DDBJ databases">
        <title>Sorghum-associated microbial communities from plants grown in Nebraska, USA.</title>
        <authorList>
            <person name="Schachtman D."/>
        </authorList>
    </citation>
    <scope>NUCLEOTIDE SEQUENCE [LARGE SCALE GENOMIC DNA]</scope>
    <source>
        <strain evidence="5 6">2814</strain>
    </source>
</reference>
<name>A0ABV2R7U7_9CAUL</name>
<dbReference type="PANTHER" id="PTHR43537:SF24">
    <property type="entry name" value="GLUCONATE OPERON TRANSCRIPTIONAL REPRESSOR"/>
    <property type="match status" value="1"/>
</dbReference>
<dbReference type="SUPFAM" id="SSF46785">
    <property type="entry name" value="Winged helix' DNA-binding domain"/>
    <property type="match status" value="1"/>
</dbReference>
<dbReference type="EMBL" id="JBEPTF010000001">
    <property type="protein sequence ID" value="MET4682655.1"/>
    <property type="molecule type" value="Genomic_DNA"/>
</dbReference>
<protein>
    <submittedName>
        <fullName evidence="5">DNA-binding GntR family transcriptional regulator</fullName>
    </submittedName>
</protein>
<dbReference type="PROSITE" id="PS50949">
    <property type="entry name" value="HTH_GNTR"/>
    <property type="match status" value="1"/>
</dbReference>
<comment type="caution">
    <text evidence="5">The sequence shown here is derived from an EMBL/GenBank/DDBJ whole genome shotgun (WGS) entry which is preliminary data.</text>
</comment>
<keyword evidence="6" id="KW-1185">Reference proteome</keyword>
<keyword evidence="3" id="KW-0804">Transcription</keyword>
<dbReference type="Gene3D" id="1.10.10.10">
    <property type="entry name" value="Winged helix-like DNA-binding domain superfamily/Winged helix DNA-binding domain"/>
    <property type="match status" value="1"/>
</dbReference>
<gene>
    <name evidence="5" type="ORF">ABIE19_000564</name>
</gene>
<dbReference type="InterPro" id="IPR036388">
    <property type="entry name" value="WH-like_DNA-bd_sf"/>
</dbReference>
<evidence type="ECO:0000259" key="4">
    <source>
        <dbReference type="PROSITE" id="PS50949"/>
    </source>
</evidence>
<evidence type="ECO:0000256" key="2">
    <source>
        <dbReference type="ARBA" id="ARBA00023125"/>
    </source>
</evidence>
<evidence type="ECO:0000313" key="5">
    <source>
        <dbReference type="EMBL" id="MET4682655.1"/>
    </source>
</evidence>
<accession>A0ABV2R7U7</accession>
<dbReference type="SMART" id="SM00345">
    <property type="entry name" value="HTH_GNTR"/>
    <property type="match status" value="1"/>
</dbReference>
<dbReference type="InterPro" id="IPR000524">
    <property type="entry name" value="Tscrpt_reg_HTH_GntR"/>
</dbReference>
<evidence type="ECO:0000256" key="3">
    <source>
        <dbReference type="ARBA" id="ARBA00023163"/>
    </source>
</evidence>
<organism evidence="5 6">
    <name type="scientific">Brevundimonas faecalis</name>
    <dbReference type="NCBI Taxonomy" id="947378"/>
    <lineage>
        <taxon>Bacteria</taxon>
        <taxon>Pseudomonadati</taxon>
        <taxon>Pseudomonadota</taxon>
        <taxon>Alphaproteobacteria</taxon>
        <taxon>Caulobacterales</taxon>
        <taxon>Caulobacteraceae</taxon>
        <taxon>Brevundimonas</taxon>
    </lineage>
</organism>
<sequence>MRMRDPYGQALSALAGFAGEGRFGSGMPLVITSLAHELGLSPTPVREALARLAGEGLVEHWPGRGYFAPSLAATDVAELYDYHQRLVLWAIDLPPVASVEFVKAPNGSLLERLEQVFACVTARSGNRILIRTHRLAAARLRPIRLVEAAAAPLEPEQVAGLEGLLKTGRALEFRAALVRYHEDRMSASISIANAMRRSDESIERI</sequence>
<dbReference type="Pfam" id="PF00392">
    <property type="entry name" value="GntR"/>
    <property type="match status" value="1"/>
</dbReference>
<keyword evidence="2 5" id="KW-0238">DNA-binding</keyword>
<evidence type="ECO:0000313" key="6">
    <source>
        <dbReference type="Proteomes" id="UP001549313"/>
    </source>
</evidence>